<dbReference type="OrthoDB" id="1808577at2"/>
<dbReference type="InterPro" id="IPR051533">
    <property type="entry name" value="WaaL-like"/>
</dbReference>
<feature type="transmembrane region" description="Helical" evidence="5">
    <location>
        <begin position="428"/>
        <end position="448"/>
    </location>
</feature>
<evidence type="ECO:0000256" key="4">
    <source>
        <dbReference type="ARBA" id="ARBA00023136"/>
    </source>
</evidence>
<reference evidence="7 8" key="1">
    <citation type="submission" date="2018-10" db="EMBL/GenBank/DDBJ databases">
        <authorList>
            <person name="Grouzdev D.S."/>
            <person name="Krutkina M.S."/>
            <person name="Tourova T.P."/>
            <person name="Nazina T.N."/>
        </authorList>
    </citation>
    <scope>NUCLEOTIDE SEQUENCE [LARGE SCALE GENOMIC DNA]</scope>
    <source>
        <strain evidence="7 8">435</strain>
    </source>
</reference>
<keyword evidence="3 5" id="KW-1133">Transmembrane helix</keyword>
<feature type="transmembrane region" description="Helical" evidence="5">
    <location>
        <begin position="493"/>
        <end position="515"/>
    </location>
</feature>
<feature type="transmembrane region" description="Helical" evidence="5">
    <location>
        <begin position="536"/>
        <end position="556"/>
    </location>
</feature>
<dbReference type="InterPro" id="IPR011990">
    <property type="entry name" value="TPR-like_helical_dom_sf"/>
</dbReference>
<accession>A0A494X203</accession>
<feature type="domain" description="O-antigen ligase-related" evidence="6">
    <location>
        <begin position="305"/>
        <end position="444"/>
    </location>
</feature>
<name>A0A494X203_9FIRM</name>
<dbReference type="Gene3D" id="1.25.40.10">
    <property type="entry name" value="Tetratricopeptide repeat domain"/>
    <property type="match status" value="1"/>
</dbReference>
<dbReference type="SMART" id="SM00028">
    <property type="entry name" value="TPR"/>
    <property type="match status" value="6"/>
</dbReference>
<dbReference type="SUPFAM" id="SSF48452">
    <property type="entry name" value="TPR-like"/>
    <property type="match status" value="2"/>
</dbReference>
<keyword evidence="8" id="KW-1185">Reference proteome</keyword>
<dbReference type="Pfam" id="PF04932">
    <property type="entry name" value="Wzy_C"/>
    <property type="match status" value="1"/>
</dbReference>
<evidence type="ECO:0000256" key="1">
    <source>
        <dbReference type="ARBA" id="ARBA00004141"/>
    </source>
</evidence>
<feature type="transmembrane region" description="Helical" evidence="5">
    <location>
        <begin position="58"/>
        <end position="76"/>
    </location>
</feature>
<feature type="transmembrane region" description="Helical" evidence="5">
    <location>
        <begin position="253"/>
        <end position="270"/>
    </location>
</feature>
<feature type="transmembrane region" description="Helical" evidence="5">
    <location>
        <begin position="469"/>
        <end position="487"/>
    </location>
</feature>
<sequence>MAKATATPPRVNRTRELAAMTAAARPWTYQVAFWGLAALLFFPPFFRGLFFPPEQELALMGAAVIFWFTWLWKHGWRDYSFLSHPLDYFTLALPLVYIIAAFGAVNYGLAVDEIVKNILYFLAYWVAVQVVEREEDAGRLLHVIYLAAAGVALAGLFTATGLVYIKDGFLNGRIYSTFQYPNALASYLALAGFLGLFFWAHYGSRTVGESITDRVLLKTLPRRLLECRPYGYFYAAANFILLAVLFGTRSRGGLLITGAVFLLYLIGLHWQKRLPVLLHALYVGGLGYTTSHKFIAAAMAKQMGTAWLWILGGLTLVLAGQWVYAFAGKRSLSPWLEDKKRVNAGLASIVIACLIAGTAVLTTHHQVLEKVTSFTYLRNAFERTYFVQDALAMIKDRPVLGWGGGGWEEAYRAYQGYLYNSNEVHSHYFQVAVETGVVGLLVLLGIWASFLWAAHRAYWSAPASSTSRAMSWAVTTGALAVGLHAAVDFDLSLSALTLVLWTLFACARVSGYNRAQVPSNKLQAAKKGGIRPSNPVALAAATAAGAIVFLFAFFLASANSYATQAAGYLQQGNVRQGLAAMQKAAAYNPFNADYHTVLMRIYLSMGKPQQALEEARRSAALSRYSAGRQADLARASLAAGRYQDAVSYALRAVELAPYQIAWYETLAATCAAAGRGELQAGNKDAARRYLEQALKVPEMIQARVAGLGEEEKKLWVDAPMLSVTPGVHLGMGQARYLLGDLPGAEKSLQAAMQDNQLKGEASLWLALVREKQGKTGEAKKLVKEAGQINKNLEAAYERLKAVPTL</sequence>
<evidence type="ECO:0000313" key="8">
    <source>
        <dbReference type="Proteomes" id="UP000271256"/>
    </source>
</evidence>
<feature type="transmembrane region" description="Helical" evidence="5">
    <location>
        <begin position="27"/>
        <end position="46"/>
    </location>
</feature>
<protein>
    <recommendedName>
        <fullName evidence="6">O-antigen ligase-related domain-containing protein</fullName>
    </recommendedName>
</protein>
<keyword evidence="2 5" id="KW-0812">Transmembrane</keyword>
<dbReference type="PANTHER" id="PTHR37422">
    <property type="entry name" value="TEICHURONIC ACID BIOSYNTHESIS PROTEIN TUAE"/>
    <property type="match status" value="1"/>
</dbReference>
<feature type="transmembrane region" description="Helical" evidence="5">
    <location>
        <begin position="277"/>
        <end position="300"/>
    </location>
</feature>
<organism evidence="7 8">
    <name type="scientific">Desulfofundulus salinus</name>
    <dbReference type="NCBI Taxonomy" id="2419843"/>
    <lineage>
        <taxon>Bacteria</taxon>
        <taxon>Bacillati</taxon>
        <taxon>Bacillota</taxon>
        <taxon>Clostridia</taxon>
        <taxon>Eubacteriales</taxon>
        <taxon>Peptococcaceae</taxon>
        <taxon>Desulfofundulus</taxon>
    </lineage>
</organism>
<dbReference type="RefSeq" id="WP_121451348.1">
    <property type="nucleotide sequence ID" value="NZ_RBWE01000001.1"/>
</dbReference>
<dbReference type="Pfam" id="PF13432">
    <property type="entry name" value="TPR_16"/>
    <property type="match status" value="2"/>
</dbReference>
<feature type="transmembrane region" description="Helical" evidence="5">
    <location>
        <begin position="230"/>
        <end position="247"/>
    </location>
</feature>
<feature type="transmembrane region" description="Helical" evidence="5">
    <location>
        <begin position="143"/>
        <end position="164"/>
    </location>
</feature>
<feature type="transmembrane region" description="Helical" evidence="5">
    <location>
        <begin position="184"/>
        <end position="202"/>
    </location>
</feature>
<feature type="transmembrane region" description="Helical" evidence="5">
    <location>
        <begin position="346"/>
        <end position="367"/>
    </location>
</feature>
<evidence type="ECO:0000313" key="7">
    <source>
        <dbReference type="EMBL" id="RKO66930.1"/>
    </source>
</evidence>
<dbReference type="GO" id="GO:0016020">
    <property type="term" value="C:membrane"/>
    <property type="evidence" value="ECO:0007669"/>
    <property type="project" value="UniProtKB-SubCell"/>
</dbReference>
<evidence type="ECO:0000256" key="3">
    <source>
        <dbReference type="ARBA" id="ARBA00022989"/>
    </source>
</evidence>
<keyword evidence="4 5" id="KW-0472">Membrane</keyword>
<gene>
    <name evidence="7" type="ORF">D7024_08210</name>
</gene>
<evidence type="ECO:0000256" key="5">
    <source>
        <dbReference type="SAM" id="Phobius"/>
    </source>
</evidence>
<feature type="transmembrane region" description="Helical" evidence="5">
    <location>
        <begin position="88"/>
        <end position="108"/>
    </location>
</feature>
<evidence type="ECO:0000256" key="2">
    <source>
        <dbReference type="ARBA" id="ARBA00022692"/>
    </source>
</evidence>
<dbReference type="InterPro" id="IPR007016">
    <property type="entry name" value="O-antigen_ligase-rel_domated"/>
</dbReference>
<feature type="transmembrane region" description="Helical" evidence="5">
    <location>
        <begin position="306"/>
        <end position="325"/>
    </location>
</feature>
<dbReference type="PANTHER" id="PTHR37422:SF13">
    <property type="entry name" value="LIPOPOLYSACCHARIDE BIOSYNTHESIS PROTEIN PA4999-RELATED"/>
    <property type="match status" value="1"/>
</dbReference>
<dbReference type="Proteomes" id="UP000271256">
    <property type="component" value="Unassembled WGS sequence"/>
</dbReference>
<evidence type="ECO:0000259" key="6">
    <source>
        <dbReference type="Pfam" id="PF04932"/>
    </source>
</evidence>
<proteinExistence type="predicted"/>
<dbReference type="EMBL" id="RBWE01000001">
    <property type="protein sequence ID" value="RKO66930.1"/>
    <property type="molecule type" value="Genomic_DNA"/>
</dbReference>
<dbReference type="AlphaFoldDB" id="A0A494X203"/>
<comment type="subcellular location">
    <subcellularLocation>
        <location evidence="1">Membrane</location>
        <topology evidence="1">Multi-pass membrane protein</topology>
    </subcellularLocation>
</comment>
<comment type="caution">
    <text evidence="7">The sequence shown here is derived from an EMBL/GenBank/DDBJ whole genome shotgun (WGS) entry which is preliminary data.</text>
</comment>
<dbReference type="InterPro" id="IPR019734">
    <property type="entry name" value="TPR_rpt"/>
</dbReference>